<dbReference type="RefSeq" id="WP_108777018.1">
    <property type="nucleotide sequence ID" value="NZ_CP029186.1"/>
</dbReference>
<accession>A0A2S1QV62</accession>
<name>A0A2S1QV62_9FLAO</name>
<organism evidence="1 2">
    <name type="scientific">Flavobacterium album</name>
    <dbReference type="NCBI Taxonomy" id="2175091"/>
    <lineage>
        <taxon>Bacteria</taxon>
        <taxon>Pseudomonadati</taxon>
        <taxon>Bacteroidota</taxon>
        <taxon>Flavobacteriia</taxon>
        <taxon>Flavobacteriales</taxon>
        <taxon>Flavobacteriaceae</taxon>
        <taxon>Flavobacterium</taxon>
    </lineage>
</organism>
<dbReference type="KEGG" id="falb:HYN59_03905"/>
<reference evidence="1 2" key="1">
    <citation type="submission" date="2018-04" db="EMBL/GenBank/DDBJ databases">
        <title>Genome sequencing of Flavobacterium sp. HYN0059.</title>
        <authorList>
            <person name="Yi H."/>
            <person name="Baek C."/>
        </authorList>
    </citation>
    <scope>NUCLEOTIDE SEQUENCE [LARGE SCALE GENOMIC DNA]</scope>
    <source>
        <strain evidence="1 2">HYN0059</strain>
    </source>
</reference>
<gene>
    <name evidence="1" type="ORF">HYN59_03905</name>
</gene>
<dbReference type="OrthoDB" id="7062702at2"/>
<dbReference type="EMBL" id="CP029186">
    <property type="protein sequence ID" value="AWH84310.1"/>
    <property type="molecule type" value="Genomic_DNA"/>
</dbReference>
<dbReference type="Proteomes" id="UP000244929">
    <property type="component" value="Chromosome"/>
</dbReference>
<evidence type="ECO:0008006" key="3">
    <source>
        <dbReference type="Google" id="ProtNLM"/>
    </source>
</evidence>
<evidence type="ECO:0000313" key="1">
    <source>
        <dbReference type="EMBL" id="AWH84310.1"/>
    </source>
</evidence>
<proteinExistence type="predicted"/>
<keyword evidence="2" id="KW-1185">Reference proteome</keyword>
<sequence>MSDFKSELENYLKILADYGSAGPMVIKGADSIESVLKLNELKNVELPADLITYFMMIDGYDYSKERQFEDMPTEIAAGMAAMNLKESYDAVKDFAGFNGDDDTMWPHGFVPILFNYGANYIVVNCIRESPTYGAVYDLTEGVGINMMARDLSHFIACSAQELTNGFRVFKHDDEDYEFQSITVKSFAEQAEIYGNTPYFSKDRKRNEQIIDWM</sequence>
<protein>
    <recommendedName>
        <fullName evidence="3">Knr4/Smi1-like domain-containing protein</fullName>
    </recommendedName>
</protein>
<dbReference type="AlphaFoldDB" id="A0A2S1QV62"/>
<evidence type="ECO:0000313" key="2">
    <source>
        <dbReference type="Proteomes" id="UP000244929"/>
    </source>
</evidence>